<feature type="domain" description="GFO/IDH/MocA-like oxidoreductase" evidence="2">
    <location>
        <begin position="132"/>
        <end position="258"/>
    </location>
</feature>
<name>A0ABN6YS75_9FIRM</name>
<feature type="domain" description="Gfo/Idh/MocA-like oxidoreductase N-terminal" evidence="1">
    <location>
        <begin position="4"/>
        <end position="122"/>
    </location>
</feature>
<protein>
    <submittedName>
        <fullName evidence="3">Oxidoreductase</fullName>
    </submittedName>
</protein>
<dbReference type="InterPro" id="IPR000683">
    <property type="entry name" value="Gfo/Idh/MocA-like_OxRdtase_N"/>
</dbReference>
<organism evidence="3 4">
    <name type="scientific">Claveliimonas bilis</name>
    <dbReference type="NCBI Taxonomy" id="3028070"/>
    <lineage>
        <taxon>Bacteria</taxon>
        <taxon>Bacillati</taxon>
        <taxon>Bacillota</taxon>
        <taxon>Clostridia</taxon>
        <taxon>Lachnospirales</taxon>
        <taxon>Lachnospiraceae</taxon>
        <taxon>Claveliimonas</taxon>
    </lineage>
</organism>
<evidence type="ECO:0000313" key="4">
    <source>
        <dbReference type="Proteomes" id="UP001305815"/>
    </source>
</evidence>
<proteinExistence type="predicted"/>
<gene>
    <name evidence="3" type="ORF">Lac1_00460</name>
</gene>
<dbReference type="Gene3D" id="3.40.50.720">
    <property type="entry name" value="NAD(P)-binding Rossmann-like Domain"/>
    <property type="match status" value="1"/>
</dbReference>
<dbReference type="Gene3D" id="3.30.360.10">
    <property type="entry name" value="Dihydrodipicolinate Reductase, domain 2"/>
    <property type="match status" value="1"/>
</dbReference>
<dbReference type="SUPFAM" id="SSF51735">
    <property type="entry name" value="NAD(P)-binding Rossmann-fold domains"/>
    <property type="match status" value="1"/>
</dbReference>
<sequence length="338" mass="38108">MKKLKVGIIGCGTIAEGQAIAAKQLKNTELTAVCDVIEENAWEFARKLNVPNVFTDYKEMLQTDLIDAVYNCTPNFMHRQVVVDAAKAKKHILTQKPFANTLEEAQEMCEVASENKVILQSAFFERFRGYCQAMKKCIESGEIGKLKMIKTQMSHAGIGDFYYPKTKWFHDLSLAGGGCLADMGAHHLDLMRWLAQSEVKCIDAQIDEAGTGIPEKNAIVNITYQNGIMAQGHWSFSTIAPEGVCYDKFELYGEKGTVFVTWDRNNAPRFQIVKKGDLQWTDYPYEEIDGFFAMEKHFADCILQHRKPMTTGYDGIKSVETILAAYKSAVTGERQYLE</sequence>
<dbReference type="InterPro" id="IPR051450">
    <property type="entry name" value="Gfo/Idh/MocA_Oxidoreductases"/>
</dbReference>
<evidence type="ECO:0000259" key="1">
    <source>
        <dbReference type="Pfam" id="PF01408"/>
    </source>
</evidence>
<evidence type="ECO:0000313" key="3">
    <source>
        <dbReference type="EMBL" id="BDZ75863.1"/>
    </source>
</evidence>
<evidence type="ECO:0000259" key="2">
    <source>
        <dbReference type="Pfam" id="PF22725"/>
    </source>
</evidence>
<dbReference type="InterPro" id="IPR036291">
    <property type="entry name" value="NAD(P)-bd_dom_sf"/>
</dbReference>
<dbReference type="Proteomes" id="UP001305815">
    <property type="component" value="Chromosome"/>
</dbReference>
<dbReference type="EMBL" id="AP027742">
    <property type="protein sequence ID" value="BDZ75863.1"/>
    <property type="molecule type" value="Genomic_DNA"/>
</dbReference>
<dbReference type="PANTHER" id="PTHR43377:SF1">
    <property type="entry name" value="BILIVERDIN REDUCTASE A"/>
    <property type="match status" value="1"/>
</dbReference>
<dbReference type="PANTHER" id="PTHR43377">
    <property type="entry name" value="BILIVERDIN REDUCTASE A"/>
    <property type="match status" value="1"/>
</dbReference>
<dbReference type="Pfam" id="PF01408">
    <property type="entry name" value="GFO_IDH_MocA"/>
    <property type="match status" value="1"/>
</dbReference>
<reference evidence="4" key="1">
    <citation type="journal article" date="2023" name="Int. J. Syst. Evol. Microbiol.">
        <title>Claveliimonas bilis gen. nov., sp. nov., deoxycholic acid-producing bacteria isolated from human faeces, and reclassification of Sellimonas monacensis Zenner et al. 2021 as Claveliimonas monacensis comb. nov.</title>
        <authorList>
            <person name="Hisatomi A."/>
            <person name="Kastawa N.W.E.P.G."/>
            <person name="Song I."/>
            <person name="Ohkuma M."/>
            <person name="Fukiya S."/>
            <person name="Sakamoto M."/>
        </authorList>
    </citation>
    <scope>NUCLEOTIDE SEQUENCE [LARGE SCALE GENOMIC DNA]</scope>
    <source>
        <strain evidence="4">12BBH14</strain>
    </source>
</reference>
<dbReference type="SUPFAM" id="SSF55347">
    <property type="entry name" value="Glyceraldehyde-3-phosphate dehydrogenase-like, C-terminal domain"/>
    <property type="match status" value="1"/>
</dbReference>
<dbReference type="InterPro" id="IPR055170">
    <property type="entry name" value="GFO_IDH_MocA-like_dom"/>
</dbReference>
<keyword evidence="4" id="KW-1185">Reference proteome</keyword>
<dbReference type="Pfam" id="PF22725">
    <property type="entry name" value="GFO_IDH_MocA_C3"/>
    <property type="match status" value="1"/>
</dbReference>
<dbReference type="RefSeq" id="WP_256194772.1">
    <property type="nucleotide sequence ID" value="NZ_AP027742.1"/>
</dbReference>
<accession>A0ABN6YS75</accession>